<evidence type="ECO:0000256" key="3">
    <source>
        <dbReference type="ARBA" id="ARBA00023163"/>
    </source>
</evidence>
<dbReference type="PRINTS" id="PR00598">
    <property type="entry name" value="HTHMARR"/>
</dbReference>
<dbReference type="PANTHER" id="PTHR42756:SF1">
    <property type="entry name" value="TRANSCRIPTIONAL REPRESSOR OF EMRAB OPERON"/>
    <property type="match status" value="1"/>
</dbReference>
<dbReference type="SUPFAM" id="SSF46785">
    <property type="entry name" value="Winged helix' DNA-binding domain"/>
    <property type="match status" value="1"/>
</dbReference>
<evidence type="ECO:0000256" key="1">
    <source>
        <dbReference type="ARBA" id="ARBA00023015"/>
    </source>
</evidence>
<evidence type="ECO:0000313" key="5">
    <source>
        <dbReference type="EMBL" id="HJA72282.1"/>
    </source>
</evidence>
<reference evidence="5" key="1">
    <citation type="journal article" date="2021" name="PeerJ">
        <title>Extensive microbial diversity within the chicken gut microbiome revealed by metagenomics and culture.</title>
        <authorList>
            <person name="Gilroy R."/>
            <person name="Ravi A."/>
            <person name="Getino M."/>
            <person name="Pursley I."/>
            <person name="Horton D.L."/>
            <person name="Alikhan N.F."/>
            <person name="Baker D."/>
            <person name="Gharbi K."/>
            <person name="Hall N."/>
            <person name="Watson M."/>
            <person name="Adriaenssens E.M."/>
            <person name="Foster-Nyarko E."/>
            <person name="Jarju S."/>
            <person name="Secka A."/>
            <person name="Antonio M."/>
            <person name="Oren A."/>
            <person name="Chaudhuri R.R."/>
            <person name="La Ragione R."/>
            <person name="Hildebrand F."/>
            <person name="Pallen M.J."/>
        </authorList>
    </citation>
    <scope>NUCLEOTIDE SEQUENCE</scope>
    <source>
        <strain evidence="5">CHK178-16964</strain>
    </source>
</reference>
<dbReference type="GO" id="GO:0003700">
    <property type="term" value="F:DNA-binding transcription factor activity"/>
    <property type="evidence" value="ECO:0007669"/>
    <property type="project" value="InterPro"/>
</dbReference>
<dbReference type="AlphaFoldDB" id="A0A9D2HK28"/>
<dbReference type="GO" id="GO:0003677">
    <property type="term" value="F:DNA binding"/>
    <property type="evidence" value="ECO:0007669"/>
    <property type="project" value="UniProtKB-KW"/>
</dbReference>
<evidence type="ECO:0000313" key="6">
    <source>
        <dbReference type="Proteomes" id="UP000823900"/>
    </source>
</evidence>
<evidence type="ECO:0000259" key="4">
    <source>
        <dbReference type="PROSITE" id="PS50995"/>
    </source>
</evidence>
<feature type="domain" description="HTH marR-type" evidence="4">
    <location>
        <begin position="1"/>
        <end position="135"/>
    </location>
</feature>
<evidence type="ECO:0000256" key="2">
    <source>
        <dbReference type="ARBA" id="ARBA00023125"/>
    </source>
</evidence>
<comment type="caution">
    <text evidence="5">The sequence shown here is derived from an EMBL/GenBank/DDBJ whole genome shotgun (WGS) entry which is preliminary data.</text>
</comment>
<protein>
    <submittedName>
        <fullName evidence="5">MarR family transcriptional regulator</fullName>
    </submittedName>
</protein>
<sequence length="138" mass="16033">MDTGKVINKISNRLRRRSHVIQKSIGITGAQGTVLDYILVEGMERDIYQKDIEQEFGLRPSTATQILKSLEAEKLICRVADEQDGRWKRIIFTKEAEKIRSLLKQEVEDTEDLLLQGISQEEQRLFMDIAERMLKNLE</sequence>
<dbReference type="SMART" id="SM00347">
    <property type="entry name" value="HTH_MARR"/>
    <property type="match status" value="1"/>
</dbReference>
<dbReference type="PROSITE" id="PS50995">
    <property type="entry name" value="HTH_MARR_2"/>
    <property type="match status" value="1"/>
</dbReference>
<keyword evidence="2" id="KW-0238">DNA-binding</keyword>
<dbReference type="Proteomes" id="UP000823900">
    <property type="component" value="Unassembled WGS sequence"/>
</dbReference>
<name>A0A9D2HK28_9FIRM</name>
<dbReference type="InterPro" id="IPR036388">
    <property type="entry name" value="WH-like_DNA-bd_sf"/>
</dbReference>
<reference evidence="5" key="2">
    <citation type="submission" date="2021-04" db="EMBL/GenBank/DDBJ databases">
        <authorList>
            <person name="Gilroy R."/>
        </authorList>
    </citation>
    <scope>NUCLEOTIDE SEQUENCE</scope>
    <source>
        <strain evidence="5">CHK178-16964</strain>
    </source>
</reference>
<dbReference type="Pfam" id="PF12802">
    <property type="entry name" value="MarR_2"/>
    <property type="match status" value="1"/>
</dbReference>
<dbReference type="InterPro" id="IPR000835">
    <property type="entry name" value="HTH_MarR-typ"/>
</dbReference>
<organism evidence="5 6">
    <name type="scientific">Candidatus Lachnoclostridium stercoravium</name>
    <dbReference type="NCBI Taxonomy" id="2838633"/>
    <lineage>
        <taxon>Bacteria</taxon>
        <taxon>Bacillati</taxon>
        <taxon>Bacillota</taxon>
        <taxon>Clostridia</taxon>
        <taxon>Lachnospirales</taxon>
        <taxon>Lachnospiraceae</taxon>
    </lineage>
</organism>
<dbReference type="Gene3D" id="1.10.10.10">
    <property type="entry name" value="Winged helix-like DNA-binding domain superfamily/Winged helix DNA-binding domain"/>
    <property type="match status" value="1"/>
</dbReference>
<accession>A0A9D2HK28</accession>
<keyword evidence="1" id="KW-0805">Transcription regulation</keyword>
<dbReference type="InterPro" id="IPR036390">
    <property type="entry name" value="WH_DNA-bd_sf"/>
</dbReference>
<gene>
    <name evidence="5" type="ORF">IAA07_12040</name>
</gene>
<keyword evidence="3" id="KW-0804">Transcription</keyword>
<proteinExistence type="predicted"/>
<dbReference type="PANTHER" id="PTHR42756">
    <property type="entry name" value="TRANSCRIPTIONAL REGULATOR, MARR"/>
    <property type="match status" value="1"/>
</dbReference>
<dbReference type="EMBL" id="DWZA01000101">
    <property type="protein sequence ID" value="HJA72282.1"/>
    <property type="molecule type" value="Genomic_DNA"/>
</dbReference>